<dbReference type="Gene3D" id="3.60.40.10">
    <property type="entry name" value="PPM-type phosphatase domain"/>
    <property type="match status" value="1"/>
</dbReference>
<protein>
    <submittedName>
        <fullName evidence="2">Serine/threonine-protein phosphatase</fullName>
    </submittedName>
</protein>
<reference evidence="2" key="2">
    <citation type="journal article" date="2021" name="PeerJ">
        <title>Extensive microbial diversity within the chicken gut microbiome revealed by metagenomics and culture.</title>
        <authorList>
            <person name="Gilroy R."/>
            <person name="Ravi A."/>
            <person name="Getino M."/>
            <person name="Pursley I."/>
            <person name="Horton D.L."/>
            <person name="Alikhan N.F."/>
            <person name="Baker D."/>
            <person name="Gharbi K."/>
            <person name="Hall N."/>
            <person name="Watson M."/>
            <person name="Adriaenssens E.M."/>
            <person name="Foster-Nyarko E."/>
            <person name="Jarju S."/>
            <person name="Secka A."/>
            <person name="Antonio M."/>
            <person name="Oren A."/>
            <person name="Chaudhuri R.R."/>
            <person name="La Ragione R."/>
            <person name="Hildebrand F."/>
            <person name="Pallen M.J."/>
        </authorList>
    </citation>
    <scope>NUCLEOTIDE SEQUENCE</scope>
    <source>
        <strain evidence="2">ChiHjej10B9-9673</strain>
    </source>
</reference>
<dbReference type="EMBL" id="DVJK01000174">
    <property type="protein sequence ID" value="HIS67153.1"/>
    <property type="molecule type" value="Genomic_DNA"/>
</dbReference>
<evidence type="ECO:0000313" key="2">
    <source>
        <dbReference type="EMBL" id="HIS67153.1"/>
    </source>
</evidence>
<evidence type="ECO:0000313" key="3">
    <source>
        <dbReference type="Proteomes" id="UP000824001"/>
    </source>
</evidence>
<dbReference type="AlphaFoldDB" id="A0A9D1FDZ4"/>
<reference evidence="2" key="1">
    <citation type="submission" date="2020-10" db="EMBL/GenBank/DDBJ databases">
        <authorList>
            <person name="Gilroy R."/>
        </authorList>
    </citation>
    <scope>NUCLEOTIDE SEQUENCE</scope>
    <source>
        <strain evidence="2">ChiHjej10B9-9673</strain>
    </source>
</reference>
<name>A0A9D1FDZ4_9FIRM</name>
<organism evidence="2 3">
    <name type="scientific">Candidatus Scatomorpha merdipullorum</name>
    <dbReference type="NCBI Taxonomy" id="2840927"/>
    <lineage>
        <taxon>Bacteria</taxon>
        <taxon>Bacillati</taxon>
        <taxon>Bacillota</taxon>
        <taxon>Clostridia</taxon>
        <taxon>Eubacteriales</taxon>
        <taxon>Candidatus Scatomorpha</taxon>
    </lineage>
</organism>
<dbReference type="InterPro" id="IPR036457">
    <property type="entry name" value="PPM-type-like_dom_sf"/>
</dbReference>
<accession>A0A9D1FDZ4</accession>
<sequence>MLPTAVYTDIGGRAVNEDCARYVETGGGALCLAVCDGLGGHGGGSVASRTAAELVCSRYAEGADLAALAQEAHRAVRARQSDGCAMMSTIALLAVEGRLARWAHVGDTRLYRFLDGELVFQSRDHSASQAAVLLGEITPEQIRFHPSRSRVLRALGQEGELRVEQGSARLEAGQNAFLLCTDGFWEYVYENEMAETLRRSSSPQEWLERMRRYIAARAPRDNDNNTAAAVWA</sequence>
<dbReference type="SUPFAM" id="SSF81606">
    <property type="entry name" value="PP2C-like"/>
    <property type="match status" value="1"/>
</dbReference>
<comment type="caution">
    <text evidence="2">The sequence shown here is derived from an EMBL/GenBank/DDBJ whole genome shotgun (WGS) entry which is preliminary data.</text>
</comment>
<dbReference type="InterPro" id="IPR001932">
    <property type="entry name" value="PPM-type_phosphatase-like_dom"/>
</dbReference>
<dbReference type="Pfam" id="PF13672">
    <property type="entry name" value="PP2C_2"/>
    <property type="match status" value="1"/>
</dbReference>
<dbReference type="Proteomes" id="UP000824001">
    <property type="component" value="Unassembled WGS sequence"/>
</dbReference>
<dbReference type="SMART" id="SM00331">
    <property type="entry name" value="PP2C_SIG"/>
    <property type="match status" value="1"/>
</dbReference>
<dbReference type="PROSITE" id="PS51746">
    <property type="entry name" value="PPM_2"/>
    <property type="match status" value="1"/>
</dbReference>
<gene>
    <name evidence="2" type="ORF">IAC18_06270</name>
</gene>
<proteinExistence type="predicted"/>
<dbReference type="SMART" id="SM00332">
    <property type="entry name" value="PP2Cc"/>
    <property type="match status" value="1"/>
</dbReference>
<feature type="domain" description="PPM-type phosphatase" evidence="1">
    <location>
        <begin position="3"/>
        <end position="232"/>
    </location>
</feature>
<evidence type="ECO:0000259" key="1">
    <source>
        <dbReference type="PROSITE" id="PS51746"/>
    </source>
</evidence>